<evidence type="ECO:0000313" key="2">
    <source>
        <dbReference type="Proteomes" id="UP001237642"/>
    </source>
</evidence>
<organism evidence="1 2">
    <name type="scientific">Heracleum sosnowskyi</name>
    <dbReference type="NCBI Taxonomy" id="360622"/>
    <lineage>
        <taxon>Eukaryota</taxon>
        <taxon>Viridiplantae</taxon>
        <taxon>Streptophyta</taxon>
        <taxon>Embryophyta</taxon>
        <taxon>Tracheophyta</taxon>
        <taxon>Spermatophyta</taxon>
        <taxon>Magnoliopsida</taxon>
        <taxon>eudicotyledons</taxon>
        <taxon>Gunneridae</taxon>
        <taxon>Pentapetalae</taxon>
        <taxon>asterids</taxon>
        <taxon>campanulids</taxon>
        <taxon>Apiales</taxon>
        <taxon>Apiaceae</taxon>
        <taxon>Apioideae</taxon>
        <taxon>apioid superclade</taxon>
        <taxon>Tordylieae</taxon>
        <taxon>Tordyliinae</taxon>
        <taxon>Heracleum</taxon>
    </lineage>
</organism>
<evidence type="ECO:0008006" key="3">
    <source>
        <dbReference type="Google" id="ProtNLM"/>
    </source>
</evidence>
<accession>A0AAD8IVT6</accession>
<keyword evidence="2" id="KW-1185">Reference proteome</keyword>
<reference evidence="1" key="1">
    <citation type="submission" date="2023-02" db="EMBL/GenBank/DDBJ databases">
        <title>Genome of toxic invasive species Heracleum sosnowskyi carries increased number of genes despite the absence of recent whole-genome duplications.</title>
        <authorList>
            <person name="Schelkunov M."/>
            <person name="Shtratnikova V."/>
            <person name="Makarenko M."/>
            <person name="Klepikova A."/>
            <person name="Omelchenko D."/>
            <person name="Novikova G."/>
            <person name="Obukhova E."/>
            <person name="Bogdanov V."/>
            <person name="Penin A."/>
            <person name="Logacheva M."/>
        </authorList>
    </citation>
    <scope>NUCLEOTIDE SEQUENCE</scope>
    <source>
        <strain evidence="1">Hsosn_3</strain>
        <tissue evidence="1">Leaf</tissue>
    </source>
</reference>
<reference evidence="1" key="2">
    <citation type="submission" date="2023-05" db="EMBL/GenBank/DDBJ databases">
        <authorList>
            <person name="Schelkunov M.I."/>
        </authorList>
    </citation>
    <scope>NUCLEOTIDE SEQUENCE</scope>
    <source>
        <strain evidence="1">Hsosn_3</strain>
        <tissue evidence="1">Leaf</tissue>
    </source>
</reference>
<evidence type="ECO:0000313" key="1">
    <source>
        <dbReference type="EMBL" id="KAK1391272.1"/>
    </source>
</evidence>
<dbReference type="EMBL" id="JAUIZM010000003">
    <property type="protein sequence ID" value="KAK1391272.1"/>
    <property type="molecule type" value="Genomic_DNA"/>
</dbReference>
<comment type="caution">
    <text evidence="1">The sequence shown here is derived from an EMBL/GenBank/DDBJ whole genome shotgun (WGS) entry which is preliminary data.</text>
</comment>
<protein>
    <recommendedName>
        <fullName evidence="3">Protein kinase domain-containing protein</fullName>
    </recommendedName>
</protein>
<proteinExistence type="predicted"/>
<sequence>MEAQIADFGLAKEVPNADTHSSTSNLGGYTLHQNISKHWNLILVPSLVLVTGKLSWDEFFQDTETSLVEWMRDTMTSNDPERGIDPKLQWAKSQTLPNLAWSRGTPFLIVVLRNNSIPSTAIRNGVPRLEAKFE</sequence>
<gene>
    <name evidence="1" type="ORF">POM88_010328</name>
</gene>
<dbReference type="Proteomes" id="UP001237642">
    <property type="component" value="Unassembled WGS sequence"/>
</dbReference>
<dbReference type="AlphaFoldDB" id="A0AAD8IVT6"/>
<name>A0AAD8IVT6_9APIA</name>